<evidence type="ECO:0000313" key="3">
    <source>
        <dbReference type="Proteomes" id="UP000290975"/>
    </source>
</evidence>
<organism evidence="2 3">
    <name type="scientific">Sphingobium xenophagum</name>
    <dbReference type="NCBI Taxonomy" id="121428"/>
    <lineage>
        <taxon>Bacteria</taxon>
        <taxon>Pseudomonadati</taxon>
        <taxon>Pseudomonadota</taxon>
        <taxon>Alphaproteobacteria</taxon>
        <taxon>Sphingomonadales</taxon>
        <taxon>Sphingomonadaceae</taxon>
        <taxon>Sphingobium</taxon>
    </lineage>
</organism>
<reference evidence="2 3" key="1">
    <citation type="submission" date="2014-12" db="EMBL/GenBank/DDBJ databases">
        <title>Whole genome sequencing of Sphingobium xenophagum OW59.</title>
        <authorList>
            <person name="Ohta Y."/>
            <person name="Nishi S."/>
            <person name="Hatada Y."/>
        </authorList>
    </citation>
    <scope>NUCLEOTIDE SEQUENCE [LARGE SCALE GENOMIC DNA]</scope>
    <source>
        <strain evidence="2 3">OW59</strain>
    </source>
</reference>
<proteinExistence type="predicted"/>
<dbReference type="AlphaFoldDB" id="A0A401J8U0"/>
<dbReference type="Proteomes" id="UP000290975">
    <property type="component" value="Unassembled WGS sequence"/>
</dbReference>
<sequence>MVIAARVGGRGIIPDEAYDLLASGPGGLCRLPLLQESVLRSHFPLKTAAVAPEADAGECGIGEDIGQQVVIGRPVLEALWRVADGLVADAARGHPRRHHLLIDIGLRLLDARVTGDHEIRRRAAAFELDEERRAVDADAIGKHDGSRLGDADIVDVTGPRGRRGAIAGQHGSRSGLAQPFCAPGSLPLTSLP</sequence>
<feature type="region of interest" description="Disordered" evidence="1">
    <location>
        <begin position="159"/>
        <end position="179"/>
    </location>
</feature>
<comment type="caution">
    <text evidence="2">The sequence shown here is derived from an EMBL/GenBank/DDBJ whole genome shotgun (WGS) entry which is preliminary data.</text>
</comment>
<protein>
    <submittedName>
        <fullName evidence="2">Uncharacterized protein</fullName>
    </submittedName>
</protein>
<gene>
    <name evidence="2" type="ORF">MBESOW_P4216</name>
</gene>
<evidence type="ECO:0000313" key="2">
    <source>
        <dbReference type="EMBL" id="GBH33051.1"/>
    </source>
</evidence>
<evidence type="ECO:0000256" key="1">
    <source>
        <dbReference type="SAM" id="MobiDB-lite"/>
    </source>
</evidence>
<keyword evidence="3" id="KW-1185">Reference proteome</keyword>
<dbReference type="EMBL" id="BBQY01000061">
    <property type="protein sequence ID" value="GBH33051.1"/>
    <property type="molecule type" value="Genomic_DNA"/>
</dbReference>
<name>A0A401J8U0_SPHXE</name>
<accession>A0A401J8U0</accession>